<dbReference type="EMBL" id="MU118077">
    <property type="protein sequence ID" value="KAF9645811.1"/>
    <property type="molecule type" value="Genomic_DNA"/>
</dbReference>
<sequence>MAKIYQQLWKAVTDASGEAKAVRILAEILADKEGRDFISHLKINDAKLCIEILDRGIAKHNLKITEKQDFFVTLRRLAARHGRLPDSVIITDKIEVEDKILASGGFADVRSGSYKGHRVAVKTLKVAMNDDVPKIRKQFCKEVVLWSTLSHPNVLKFAGVQGDMEEGQFITVSEWMTHGNIMEYIRKNPVNRLELLHGAARGLEYLHGANLIHGDLKGANILMSNDTPPRACLADFGFMTMVLDPNHPMSCSTELEGGTAMFMSPELLAPKKFGMESAKPTTQADIYAFGLVVFQVLTGEIPFRGLGSVGFVFPVVEGLRPAKPKDAFAIGFSDSLWDFVQRCWDADMKLRPEVMEVVTNLDRAATDWDGVMSPCAQTKDLALDSNEPISASDKHHGIFKDFSSIAPENTTVSQVTSVPFSQQSTSTQRTELPQEPQAVVTPKPPNEPELKPWVPMSPRQEEGNHELRYLHLGQSYKSPPSQLPQKKWTSFKFLKSKFRAFFGLSSPR</sequence>
<protein>
    <submittedName>
        <fullName evidence="1">Kinase-like protein</fullName>
    </submittedName>
</protein>
<proteinExistence type="predicted"/>
<comment type="caution">
    <text evidence="1">The sequence shown here is derived from an EMBL/GenBank/DDBJ whole genome shotgun (WGS) entry which is preliminary data.</text>
</comment>
<gene>
    <name evidence="1" type="ORF">BDM02DRAFT_3119650</name>
</gene>
<dbReference type="Proteomes" id="UP000886501">
    <property type="component" value="Unassembled WGS sequence"/>
</dbReference>
<evidence type="ECO:0000313" key="1">
    <source>
        <dbReference type="EMBL" id="KAF9645811.1"/>
    </source>
</evidence>
<reference evidence="1" key="1">
    <citation type="submission" date="2019-10" db="EMBL/GenBank/DDBJ databases">
        <authorList>
            <consortium name="DOE Joint Genome Institute"/>
            <person name="Kuo A."/>
            <person name="Miyauchi S."/>
            <person name="Kiss E."/>
            <person name="Drula E."/>
            <person name="Kohler A."/>
            <person name="Sanchez-Garcia M."/>
            <person name="Andreopoulos B."/>
            <person name="Barry K.W."/>
            <person name="Bonito G."/>
            <person name="Buee M."/>
            <person name="Carver A."/>
            <person name="Chen C."/>
            <person name="Cichocki N."/>
            <person name="Clum A."/>
            <person name="Culley D."/>
            <person name="Crous P.W."/>
            <person name="Fauchery L."/>
            <person name="Girlanda M."/>
            <person name="Hayes R."/>
            <person name="Keri Z."/>
            <person name="Labutti K."/>
            <person name="Lipzen A."/>
            <person name="Lombard V."/>
            <person name="Magnuson J."/>
            <person name="Maillard F."/>
            <person name="Morin E."/>
            <person name="Murat C."/>
            <person name="Nolan M."/>
            <person name="Ohm R."/>
            <person name="Pangilinan J."/>
            <person name="Pereira M."/>
            <person name="Perotto S."/>
            <person name="Peter M."/>
            <person name="Riley R."/>
            <person name="Sitrit Y."/>
            <person name="Stielow B."/>
            <person name="Szollosi G."/>
            <person name="Zifcakova L."/>
            <person name="Stursova M."/>
            <person name="Spatafora J.W."/>
            <person name="Tedersoo L."/>
            <person name="Vaario L.-M."/>
            <person name="Yamada A."/>
            <person name="Yan M."/>
            <person name="Wang P."/>
            <person name="Xu J."/>
            <person name="Bruns T."/>
            <person name="Baldrian P."/>
            <person name="Vilgalys R."/>
            <person name="Henrissat B."/>
            <person name="Grigoriev I.V."/>
            <person name="Hibbett D."/>
            <person name="Nagy L.G."/>
            <person name="Martin F.M."/>
        </authorList>
    </citation>
    <scope>NUCLEOTIDE SEQUENCE</scope>
    <source>
        <strain evidence="1">P2</strain>
    </source>
</reference>
<keyword evidence="2" id="KW-1185">Reference proteome</keyword>
<name>A0ACB6Z9I4_THEGA</name>
<organism evidence="1 2">
    <name type="scientific">Thelephora ganbajun</name>
    <name type="common">Ganba fungus</name>
    <dbReference type="NCBI Taxonomy" id="370292"/>
    <lineage>
        <taxon>Eukaryota</taxon>
        <taxon>Fungi</taxon>
        <taxon>Dikarya</taxon>
        <taxon>Basidiomycota</taxon>
        <taxon>Agaricomycotina</taxon>
        <taxon>Agaricomycetes</taxon>
        <taxon>Thelephorales</taxon>
        <taxon>Thelephoraceae</taxon>
        <taxon>Thelephora</taxon>
    </lineage>
</organism>
<accession>A0ACB6Z9I4</accession>
<reference evidence="1" key="2">
    <citation type="journal article" date="2020" name="Nat. Commun.">
        <title>Large-scale genome sequencing of mycorrhizal fungi provides insights into the early evolution of symbiotic traits.</title>
        <authorList>
            <person name="Miyauchi S."/>
            <person name="Kiss E."/>
            <person name="Kuo A."/>
            <person name="Drula E."/>
            <person name="Kohler A."/>
            <person name="Sanchez-Garcia M."/>
            <person name="Morin E."/>
            <person name="Andreopoulos B."/>
            <person name="Barry K.W."/>
            <person name="Bonito G."/>
            <person name="Buee M."/>
            <person name="Carver A."/>
            <person name="Chen C."/>
            <person name="Cichocki N."/>
            <person name="Clum A."/>
            <person name="Culley D."/>
            <person name="Crous P.W."/>
            <person name="Fauchery L."/>
            <person name="Girlanda M."/>
            <person name="Hayes R.D."/>
            <person name="Keri Z."/>
            <person name="LaButti K."/>
            <person name="Lipzen A."/>
            <person name="Lombard V."/>
            <person name="Magnuson J."/>
            <person name="Maillard F."/>
            <person name="Murat C."/>
            <person name="Nolan M."/>
            <person name="Ohm R.A."/>
            <person name="Pangilinan J."/>
            <person name="Pereira M.F."/>
            <person name="Perotto S."/>
            <person name="Peter M."/>
            <person name="Pfister S."/>
            <person name="Riley R."/>
            <person name="Sitrit Y."/>
            <person name="Stielow J.B."/>
            <person name="Szollosi G."/>
            <person name="Zifcakova L."/>
            <person name="Stursova M."/>
            <person name="Spatafora J.W."/>
            <person name="Tedersoo L."/>
            <person name="Vaario L.M."/>
            <person name="Yamada A."/>
            <person name="Yan M."/>
            <person name="Wang P."/>
            <person name="Xu J."/>
            <person name="Bruns T."/>
            <person name="Baldrian P."/>
            <person name="Vilgalys R."/>
            <person name="Dunand C."/>
            <person name="Henrissat B."/>
            <person name="Grigoriev I.V."/>
            <person name="Hibbett D."/>
            <person name="Nagy L.G."/>
            <person name="Martin F.M."/>
        </authorList>
    </citation>
    <scope>NUCLEOTIDE SEQUENCE</scope>
    <source>
        <strain evidence="1">P2</strain>
    </source>
</reference>
<evidence type="ECO:0000313" key="2">
    <source>
        <dbReference type="Proteomes" id="UP000886501"/>
    </source>
</evidence>